<dbReference type="Pfam" id="PF03610">
    <property type="entry name" value="EIIA-man"/>
    <property type="match status" value="1"/>
</dbReference>
<dbReference type="GO" id="GO:0005737">
    <property type="term" value="C:cytoplasm"/>
    <property type="evidence" value="ECO:0007669"/>
    <property type="project" value="UniProtKB-SubCell"/>
</dbReference>
<keyword evidence="5" id="KW-0808">Transferase</keyword>
<dbReference type="PROSITE" id="PS51096">
    <property type="entry name" value="PTS_EIIA_TYPE_4"/>
    <property type="match status" value="1"/>
</dbReference>
<evidence type="ECO:0000256" key="3">
    <source>
        <dbReference type="ARBA" id="ARBA00022490"/>
    </source>
</evidence>
<dbReference type="InterPro" id="IPR051471">
    <property type="entry name" value="Bacterial_PTS_sugar_comp"/>
</dbReference>
<keyword evidence="2" id="KW-0813">Transport</keyword>
<feature type="domain" description="PTS EIIA type-4" evidence="8">
    <location>
        <begin position="1"/>
        <end position="140"/>
    </location>
</feature>
<dbReference type="AlphaFoldDB" id="A0A0R2NNI8"/>
<accession>A0A0R2NNI8</accession>
<evidence type="ECO:0000313" key="9">
    <source>
        <dbReference type="EMBL" id="KRO27295.1"/>
    </source>
</evidence>
<dbReference type="GO" id="GO:0009401">
    <property type="term" value="P:phosphoenolpyruvate-dependent sugar phosphotransferase system"/>
    <property type="evidence" value="ECO:0007669"/>
    <property type="project" value="UniProtKB-KW"/>
</dbReference>
<evidence type="ECO:0000256" key="7">
    <source>
        <dbReference type="ARBA" id="ARBA00022777"/>
    </source>
</evidence>
<evidence type="ECO:0000313" key="10">
    <source>
        <dbReference type="Proteomes" id="UP000050920"/>
    </source>
</evidence>
<dbReference type="PANTHER" id="PTHR33799">
    <property type="entry name" value="PTS PERMEASE-RELATED-RELATED"/>
    <property type="match status" value="1"/>
</dbReference>
<dbReference type="SUPFAM" id="SSF53062">
    <property type="entry name" value="PTS system fructose IIA component-like"/>
    <property type="match status" value="1"/>
</dbReference>
<name>A0A0R2NNI8_9LACO</name>
<evidence type="ECO:0000256" key="2">
    <source>
        <dbReference type="ARBA" id="ARBA00022448"/>
    </source>
</evidence>
<dbReference type="InterPro" id="IPR033887">
    <property type="entry name" value="PTS_IIA_man"/>
</dbReference>
<evidence type="ECO:0000256" key="1">
    <source>
        <dbReference type="ARBA" id="ARBA00004496"/>
    </source>
</evidence>
<dbReference type="EMBL" id="AYGX02000082">
    <property type="protein sequence ID" value="KRO27295.1"/>
    <property type="molecule type" value="Genomic_DNA"/>
</dbReference>
<dbReference type="Proteomes" id="UP000050920">
    <property type="component" value="Unassembled WGS sequence"/>
</dbReference>
<dbReference type="GO" id="GO:0016301">
    <property type="term" value="F:kinase activity"/>
    <property type="evidence" value="ECO:0007669"/>
    <property type="project" value="UniProtKB-KW"/>
</dbReference>
<keyword evidence="4" id="KW-0762">Sugar transport</keyword>
<dbReference type="GO" id="GO:0016020">
    <property type="term" value="C:membrane"/>
    <property type="evidence" value="ECO:0007669"/>
    <property type="project" value="InterPro"/>
</dbReference>
<dbReference type="InterPro" id="IPR004701">
    <property type="entry name" value="PTS_EIIA_man-typ"/>
</dbReference>
<dbReference type="Gene3D" id="3.40.50.510">
    <property type="entry name" value="Phosphotransferase system, mannose-type IIA component"/>
    <property type="match status" value="1"/>
</dbReference>
<proteinExistence type="predicted"/>
<evidence type="ECO:0000256" key="5">
    <source>
        <dbReference type="ARBA" id="ARBA00022679"/>
    </source>
</evidence>
<keyword evidence="10" id="KW-1185">Reference proteome</keyword>
<dbReference type="InterPro" id="IPR036662">
    <property type="entry name" value="PTS_EIIA_man-typ_sf"/>
</dbReference>
<dbReference type="PANTHER" id="PTHR33799:SF1">
    <property type="entry name" value="PTS SYSTEM MANNOSE-SPECIFIC EIIAB COMPONENT-RELATED"/>
    <property type="match status" value="1"/>
</dbReference>
<protein>
    <submittedName>
        <fullName evidence="9">N-acetylglucosamine galactosamine PTS, EIIA</fullName>
    </submittedName>
</protein>
<evidence type="ECO:0000256" key="6">
    <source>
        <dbReference type="ARBA" id="ARBA00022683"/>
    </source>
</evidence>
<keyword evidence="3" id="KW-0963">Cytoplasm</keyword>
<comment type="subcellular location">
    <subcellularLocation>
        <location evidence="1">Cytoplasm</location>
    </subcellularLocation>
</comment>
<evidence type="ECO:0000256" key="4">
    <source>
        <dbReference type="ARBA" id="ARBA00022597"/>
    </source>
</evidence>
<dbReference type="CDD" id="cd00006">
    <property type="entry name" value="PTS_IIA_man"/>
    <property type="match status" value="1"/>
</dbReference>
<reference evidence="9 10" key="1">
    <citation type="journal article" date="2015" name="Genome Announc.">
        <title>Expanding the biotechnology potential of lactobacilli through comparative genomics of 213 strains and associated genera.</title>
        <authorList>
            <person name="Sun Z."/>
            <person name="Harris H.M."/>
            <person name="McCann A."/>
            <person name="Guo C."/>
            <person name="Argimon S."/>
            <person name="Zhang W."/>
            <person name="Yang X."/>
            <person name="Jeffery I.B."/>
            <person name="Cooney J.C."/>
            <person name="Kagawa T.F."/>
            <person name="Liu W."/>
            <person name="Song Y."/>
            <person name="Salvetti E."/>
            <person name="Wrobel A."/>
            <person name="Rasinkangas P."/>
            <person name="Parkhill J."/>
            <person name="Rea M.C."/>
            <person name="O'Sullivan O."/>
            <person name="Ritari J."/>
            <person name="Douillard F.P."/>
            <person name="Paul Ross R."/>
            <person name="Yang R."/>
            <person name="Briner A.E."/>
            <person name="Felis G.E."/>
            <person name="de Vos W.M."/>
            <person name="Barrangou R."/>
            <person name="Klaenhammer T.R."/>
            <person name="Caufield P.W."/>
            <person name="Cui Y."/>
            <person name="Zhang H."/>
            <person name="O'Toole P.W."/>
        </authorList>
    </citation>
    <scope>NUCLEOTIDE SEQUENCE [LARGE SCALE GENOMIC DNA]</scope>
    <source>
        <strain evidence="9 10">DSM 21115</strain>
    </source>
</reference>
<sequence length="140" mass="14728">MKIIVTGHGNFATGIQSTVKLLAGELQNVEFIDFTGDMNDVSLNGKLTTALADTDKAVFFCDLLGGTPFKEAVKISTTADQDIAVITGCNVGSLLEVGFQLADYAGTATELATTLVTTSKAQTKVFEHHAVIQDADEDGI</sequence>
<dbReference type="RefSeq" id="WP_024626474.1">
    <property type="nucleotide sequence ID" value="NZ_AYGX02000082.1"/>
</dbReference>
<evidence type="ECO:0000259" key="8">
    <source>
        <dbReference type="PROSITE" id="PS51096"/>
    </source>
</evidence>
<organism evidence="9 10">
    <name type="scientific">Lactiplantibacillus fabifermentans DSM 21115</name>
    <dbReference type="NCBI Taxonomy" id="1413187"/>
    <lineage>
        <taxon>Bacteria</taxon>
        <taxon>Bacillati</taxon>
        <taxon>Bacillota</taxon>
        <taxon>Bacilli</taxon>
        <taxon>Lactobacillales</taxon>
        <taxon>Lactobacillaceae</taxon>
        <taxon>Lactiplantibacillus</taxon>
    </lineage>
</organism>
<comment type="caution">
    <text evidence="9">The sequence shown here is derived from an EMBL/GenBank/DDBJ whole genome shotgun (WGS) entry which is preliminary data.</text>
</comment>
<keyword evidence="7" id="KW-0418">Kinase</keyword>
<keyword evidence="6" id="KW-0598">Phosphotransferase system</keyword>
<gene>
    <name evidence="9" type="ORF">DY78_GL000146</name>
</gene>